<sequence>MRDQFVPAEPLSESLAYRGVKRLADVTVALTAVAVFSPIFLIVSILIFLEDKGPILYRQPRIGRFGVPFWFYKFRSMRLDADRLREELLKSSDTEGAAFKMKNDPRVTRIGRTIRKFSIDEMPQLFSVLAGHMSIVGPRPHLKSEVATYAPEEHERLFVKPGLLCLREIRGRSHLSFEQWILFDLEYVQNRSLWLDAKIFLLAIPAVIKGEGAY</sequence>
<dbReference type="PANTHER" id="PTHR30576">
    <property type="entry name" value="COLANIC BIOSYNTHESIS UDP-GLUCOSE LIPID CARRIER TRANSFERASE"/>
    <property type="match status" value="1"/>
</dbReference>
<organism evidence="4 5">
    <name type="scientific">Fimbriimonas ginsengisoli Gsoil 348</name>
    <dbReference type="NCBI Taxonomy" id="661478"/>
    <lineage>
        <taxon>Bacteria</taxon>
        <taxon>Bacillati</taxon>
        <taxon>Armatimonadota</taxon>
        <taxon>Fimbriimonadia</taxon>
        <taxon>Fimbriimonadales</taxon>
        <taxon>Fimbriimonadaceae</taxon>
        <taxon>Fimbriimonas</taxon>
    </lineage>
</organism>
<dbReference type="eggNOG" id="COG2148">
    <property type="taxonomic scope" value="Bacteria"/>
</dbReference>
<dbReference type="GO" id="GO:0016780">
    <property type="term" value="F:phosphotransferase activity, for other substituted phosphate groups"/>
    <property type="evidence" value="ECO:0007669"/>
    <property type="project" value="TreeGrafter"/>
</dbReference>
<reference evidence="4 5" key="1">
    <citation type="journal article" date="2014" name="PLoS ONE">
        <title>The first complete genome sequence of the class fimbriimonadia in the phylum armatimonadetes.</title>
        <authorList>
            <person name="Hu Z.Y."/>
            <person name="Wang Y.Z."/>
            <person name="Im W.T."/>
            <person name="Wang S.Y."/>
            <person name="Zhao G.P."/>
            <person name="Zheng H.J."/>
            <person name="Quan Z.X."/>
        </authorList>
    </citation>
    <scope>NUCLEOTIDE SEQUENCE [LARGE SCALE GENOMIC DNA]</scope>
    <source>
        <strain evidence="4">Gsoil 348</strain>
    </source>
</reference>
<name>A0A068NTA5_FIMGI</name>
<evidence type="ECO:0000259" key="3">
    <source>
        <dbReference type="Pfam" id="PF02397"/>
    </source>
</evidence>
<keyword evidence="4" id="KW-0808">Transferase</keyword>
<gene>
    <name evidence="4" type="ORF">OP10G_3293</name>
</gene>
<proteinExistence type="inferred from homology"/>
<dbReference type="OrthoDB" id="9795351at2"/>
<evidence type="ECO:0000313" key="5">
    <source>
        <dbReference type="Proteomes" id="UP000027982"/>
    </source>
</evidence>
<accession>A0A068NTA5</accession>
<dbReference type="PANTHER" id="PTHR30576:SF10">
    <property type="entry name" value="SLL5057 PROTEIN"/>
    <property type="match status" value="1"/>
</dbReference>
<dbReference type="STRING" id="661478.OP10G_3293"/>
<dbReference type="KEGG" id="fgi:OP10G_3293"/>
<dbReference type="Pfam" id="PF02397">
    <property type="entry name" value="Bac_transf"/>
    <property type="match status" value="1"/>
</dbReference>
<dbReference type="RefSeq" id="WP_038473232.1">
    <property type="nucleotide sequence ID" value="NZ_CP007139.1"/>
</dbReference>
<keyword evidence="2" id="KW-0812">Transmembrane</keyword>
<dbReference type="AlphaFoldDB" id="A0A068NTA5"/>
<dbReference type="EMBL" id="CP007139">
    <property type="protein sequence ID" value="AIE86661.1"/>
    <property type="molecule type" value="Genomic_DNA"/>
</dbReference>
<feature type="domain" description="Bacterial sugar transferase" evidence="3">
    <location>
        <begin position="21"/>
        <end position="209"/>
    </location>
</feature>
<comment type="similarity">
    <text evidence="1">Belongs to the bacterial sugar transferase family.</text>
</comment>
<keyword evidence="2" id="KW-1133">Transmembrane helix</keyword>
<evidence type="ECO:0000256" key="2">
    <source>
        <dbReference type="SAM" id="Phobius"/>
    </source>
</evidence>
<evidence type="ECO:0000256" key="1">
    <source>
        <dbReference type="ARBA" id="ARBA00006464"/>
    </source>
</evidence>
<keyword evidence="5" id="KW-1185">Reference proteome</keyword>
<dbReference type="InterPro" id="IPR003362">
    <property type="entry name" value="Bact_transf"/>
</dbReference>
<feature type="transmembrane region" description="Helical" evidence="2">
    <location>
        <begin position="26"/>
        <end position="49"/>
    </location>
</feature>
<protein>
    <submittedName>
        <fullName evidence="4">Undecaprenyl-phosphate galactose phosphotransferase</fullName>
    </submittedName>
</protein>
<dbReference type="HOGENOM" id="CLU_024920_1_0_0"/>
<keyword evidence="2" id="KW-0472">Membrane</keyword>
<evidence type="ECO:0000313" key="4">
    <source>
        <dbReference type="EMBL" id="AIE86661.1"/>
    </source>
</evidence>
<dbReference type="Proteomes" id="UP000027982">
    <property type="component" value="Chromosome"/>
</dbReference>